<proteinExistence type="predicted"/>
<evidence type="ECO:0000313" key="2">
    <source>
        <dbReference type="Proteomes" id="UP000652755"/>
    </source>
</evidence>
<dbReference type="RefSeq" id="WP_187070908.1">
    <property type="nucleotide sequence ID" value="NZ_JACRYL010000006.1"/>
</dbReference>
<sequence>MESYVINIPDKKANLVKELLKELGVEISAIGSDSQHCNENHIPNKQTLKAIKEVKAGKGIRFINAKDLFGSIK</sequence>
<organism evidence="1 2">
    <name type="scientific">Pedobacter fastidiosus</name>
    <dbReference type="NCBI Taxonomy" id="2765361"/>
    <lineage>
        <taxon>Bacteria</taxon>
        <taxon>Pseudomonadati</taxon>
        <taxon>Bacteroidota</taxon>
        <taxon>Sphingobacteriia</taxon>
        <taxon>Sphingobacteriales</taxon>
        <taxon>Sphingobacteriaceae</taxon>
        <taxon>Pedobacter</taxon>
    </lineage>
</organism>
<protein>
    <submittedName>
        <fullName evidence="1">Uncharacterized protein</fullName>
    </submittedName>
</protein>
<name>A0ABR7KQT3_9SPHI</name>
<accession>A0ABR7KQT3</accession>
<comment type="caution">
    <text evidence="1">The sequence shown here is derived from an EMBL/GenBank/DDBJ whole genome shotgun (WGS) entry which is preliminary data.</text>
</comment>
<keyword evidence="2" id="KW-1185">Reference proteome</keyword>
<dbReference type="EMBL" id="JACRYL010000006">
    <property type="protein sequence ID" value="MBC6110442.1"/>
    <property type="molecule type" value="Genomic_DNA"/>
</dbReference>
<gene>
    <name evidence="1" type="ORF">H7U22_08405</name>
</gene>
<dbReference type="Proteomes" id="UP000652755">
    <property type="component" value="Unassembled WGS sequence"/>
</dbReference>
<evidence type="ECO:0000313" key="1">
    <source>
        <dbReference type="EMBL" id="MBC6110442.1"/>
    </source>
</evidence>
<reference evidence="1 2" key="1">
    <citation type="submission" date="2020-08" db="EMBL/GenBank/DDBJ databases">
        <authorList>
            <person name="Sun Q."/>
            <person name="Inoue M."/>
        </authorList>
    </citation>
    <scope>NUCLEOTIDE SEQUENCE [LARGE SCALE GENOMIC DNA]</scope>
    <source>
        <strain evidence="1 2">CCM 8938</strain>
    </source>
</reference>